<dbReference type="EMBL" id="DRZC01000039">
    <property type="protein sequence ID" value="HHQ80445.1"/>
    <property type="molecule type" value="Genomic_DNA"/>
</dbReference>
<dbReference type="SUPFAM" id="SSF51556">
    <property type="entry name" value="Metallo-dependent hydrolases"/>
    <property type="match status" value="1"/>
</dbReference>
<dbReference type="GO" id="GO:0016788">
    <property type="term" value="F:hydrolase activity, acting on ester bonds"/>
    <property type="evidence" value="ECO:0007669"/>
    <property type="project" value="InterPro"/>
</dbReference>
<dbReference type="InterPro" id="IPR011589">
    <property type="entry name" value="UCP004961"/>
</dbReference>
<dbReference type="PANTHER" id="PTHR42206">
    <property type="entry name" value="METAL-DEPENDENT HYDROLASE-RELATED"/>
    <property type="match status" value="1"/>
</dbReference>
<dbReference type="PANTHER" id="PTHR42206:SF1">
    <property type="entry name" value="METAL-DEPENDENT HYDROLASE"/>
    <property type="match status" value="1"/>
</dbReference>
<dbReference type="AlphaFoldDB" id="A0A7J3ZK10"/>
<gene>
    <name evidence="1" type="ORF">ENM78_03165</name>
</gene>
<proteinExistence type="predicted"/>
<dbReference type="InterPro" id="IPR032466">
    <property type="entry name" value="Metal_Hydrolase"/>
</dbReference>
<dbReference type="Pfam" id="PF01026">
    <property type="entry name" value="TatD_DNase"/>
    <property type="match status" value="1"/>
</dbReference>
<accession>A0A7J3ZK10</accession>
<dbReference type="InterPro" id="IPR001130">
    <property type="entry name" value="TatD-like"/>
</dbReference>
<sequence length="290" mass="32729">MMLQRKLPFSDAHCHSNPVSGLGARRIAEKFVEAGGWFLSLVMLPSWSYSGSQALTLEEYIRLVNLHVRECESARAVGLKVACFAGYHPAEIDRAIEKGLSYRKIVELGRGIIDVLVKLCVEGRLQGIGEIGRQHYKTRPESVVVANELLHYAMVRSRDSNCTIQLHLENTEGFTVPQIETVIQKVGMPKNLIILHHVRPRLLKEAIERGLWSTTPGVYESLKIALESFKARNTLVESDFLDDPKRPGAVIEPWRLIEHQVRLHEQGVVDDRVLEKLNVSNVEAVFRISP</sequence>
<evidence type="ECO:0000313" key="1">
    <source>
        <dbReference type="EMBL" id="HHQ80445.1"/>
    </source>
</evidence>
<dbReference type="Gene3D" id="3.20.20.140">
    <property type="entry name" value="Metal-dependent hydrolases"/>
    <property type="match status" value="1"/>
</dbReference>
<evidence type="ECO:0008006" key="2">
    <source>
        <dbReference type="Google" id="ProtNLM"/>
    </source>
</evidence>
<comment type="caution">
    <text evidence="1">The sequence shown here is derived from an EMBL/GenBank/DDBJ whole genome shotgun (WGS) entry which is preliminary data.</text>
</comment>
<reference evidence="1" key="1">
    <citation type="journal article" date="2020" name="mSystems">
        <title>Genome- and Community-Level Interaction Insights into Carbon Utilization and Element Cycling Functions of Hydrothermarchaeota in Hydrothermal Sediment.</title>
        <authorList>
            <person name="Zhou Z."/>
            <person name="Liu Y."/>
            <person name="Xu W."/>
            <person name="Pan J."/>
            <person name="Luo Z.H."/>
            <person name="Li M."/>
        </authorList>
    </citation>
    <scope>NUCLEOTIDE SEQUENCE [LARGE SCALE GENOMIC DNA]</scope>
    <source>
        <strain evidence="1">SpSt-1116</strain>
    </source>
</reference>
<protein>
    <recommendedName>
        <fullName evidence="2">Hydrolase TatD</fullName>
    </recommendedName>
</protein>
<organism evidence="1">
    <name type="scientific">Fervidicoccus fontis</name>
    <dbReference type="NCBI Taxonomy" id="683846"/>
    <lineage>
        <taxon>Archaea</taxon>
        <taxon>Thermoproteota</taxon>
        <taxon>Thermoprotei</taxon>
        <taxon>Fervidicoccales</taxon>
        <taxon>Fervidicoccaceae</taxon>
        <taxon>Fervidicoccus</taxon>
    </lineage>
</organism>
<name>A0A7J3ZK10_9CREN</name>